<proteinExistence type="predicted"/>
<evidence type="ECO:0000313" key="4">
    <source>
        <dbReference type="Proteomes" id="UP000037035"/>
    </source>
</evidence>
<dbReference type="OrthoDB" id="2506284at2759"/>
<dbReference type="GO" id="GO:0016592">
    <property type="term" value="C:mediator complex"/>
    <property type="evidence" value="ECO:0007669"/>
    <property type="project" value="TreeGrafter"/>
</dbReference>
<dbReference type="Proteomes" id="UP000037035">
    <property type="component" value="Unassembled WGS sequence"/>
</dbReference>
<feature type="compositionally biased region" description="Polar residues" evidence="2">
    <location>
        <begin position="445"/>
        <end position="455"/>
    </location>
</feature>
<protein>
    <submittedName>
        <fullName evidence="3">Uncharacterized protein</fullName>
    </submittedName>
</protein>
<feature type="compositionally biased region" description="Polar residues" evidence="2">
    <location>
        <begin position="486"/>
        <end position="505"/>
    </location>
</feature>
<feature type="region of interest" description="Disordered" evidence="2">
    <location>
        <begin position="445"/>
        <end position="505"/>
    </location>
</feature>
<dbReference type="PANTHER" id="PTHR46007">
    <property type="entry name" value="MEDIATOR OF RNA POLYMERASE II TRANSCRIPTION SUBUNIT 12"/>
    <property type="match status" value="1"/>
</dbReference>
<evidence type="ECO:0000313" key="3">
    <source>
        <dbReference type="EMBL" id="KNZ58558.1"/>
    </source>
</evidence>
<dbReference type="AlphaFoldDB" id="A0A0L6VCS9"/>
<reference evidence="3 4" key="1">
    <citation type="submission" date="2015-08" db="EMBL/GenBank/DDBJ databases">
        <title>Next Generation Sequencing and Analysis of the Genome of Puccinia sorghi L Schw, the Causal Agent of Maize Common Rust.</title>
        <authorList>
            <person name="Rochi L."/>
            <person name="Burguener G."/>
            <person name="Darino M."/>
            <person name="Turjanski A."/>
            <person name="Kreff E."/>
            <person name="Dieguez M.J."/>
            <person name="Sacco F."/>
        </authorList>
    </citation>
    <scope>NUCLEOTIDE SEQUENCE [LARGE SCALE GENOMIC DNA]</scope>
    <source>
        <strain evidence="3 4">RO10H11247</strain>
    </source>
</reference>
<organism evidence="3 4">
    <name type="scientific">Puccinia sorghi</name>
    <dbReference type="NCBI Taxonomy" id="27349"/>
    <lineage>
        <taxon>Eukaryota</taxon>
        <taxon>Fungi</taxon>
        <taxon>Dikarya</taxon>
        <taxon>Basidiomycota</taxon>
        <taxon>Pucciniomycotina</taxon>
        <taxon>Pucciniomycetes</taxon>
        <taxon>Pucciniales</taxon>
        <taxon>Pucciniaceae</taxon>
        <taxon>Puccinia</taxon>
    </lineage>
</organism>
<evidence type="ECO:0000256" key="2">
    <source>
        <dbReference type="SAM" id="MobiDB-lite"/>
    </source>
</evidence>
<accession>A0A0L6VCS9</accession>
<feature type="coiled-coil region" evidence="1">
    <location>
        <begin position="49"/>
        <end position="129"/>
    </location>
</feature>
<dbReference type="GO" id="GO:0045944">
    <property type="term" value="P:positive regulation of transcription by RNA polymerase II"/>
    <property type="evidence" value="ECO:0007669"/>
    <property type="project" value="TreeGrafter"/>
</dbReference>
<evidence type="ECO:0000256" key="1">
    <source>
        <dbReference type="SAM" id="Coils"/>
    </source>
</evidence>
<sequence>MNNDEPDSPPCDDDLFNDPAFLAKIDQAANDHLSQRQQQSQQQHDERPAKRLKADNHLLQQQIDQVRNALQQAEKDKRTLSGQIAIIKSHLKLAKENNNQQLNQLQKQQQEYKSRAEEAEQRLAKLENQRALKDTFKGFEHLLQHPPVLPLPIILCISSIRFVASLRPDGAPPVENPGHRPPRAPLLPSLQVILDAQHQLPQTLTSAFDALVLELFTCLASAFDSNSLLNSTLTQHPGPSRPSDHASGNSKNDAPIMSFVARMGALFVQISSLLTHTDLIEAQTQVIHVLAILAQASPLFTSFFLHHPDFEDYLELSPVEQQPDLLAVLLAHFEVLDPHLGSLFLLLIFISPCLISSMRSFGTLLRFVVLRPWGNFLKSNGTAFFQFLVVGPHQQRQAAGVAEHEDDLMLTKKSIDVLLSLASSFKFILHARVLEATRLVSLSTPLTSNLNGNPSQQQQPQQQQQQQAQQQQKSKTLPTKDLRRTVTPSTTLDPNNKKTAQQSEVETTTVVDRLMKIFLLAATNREVCRPSKGDVKVDESRGDTDRHELKVKILSLLHLLAVMYRGESATEDVAGGEWGGWQALAQAGSFLFSVLIKTTFVDSYRLCNVDGAVGHRLLVPQYIQRIGLAVEIIHKMIFPQSSSSSPISSRTPMNLINRLKQESAPFASALSTLSVPPSSSSSSSTSGTTMCFSKLGWLDDRTPAEPSSFPFPWDPRKTHFGTLFNSQLPLHLFAKLDLLAGQLTLMLVRVSDLAWDVLSSVASPDELDEWRRAALDEDSSDDESPKS</sequence>
<dbReference type="InterPro" id="IPR051647">
    <property type="entry name" value="Mediator_comp_sub12"/>
</dbReference>
<name>A0A0L6VCS9_9BASI</name>
<gene>
    <name evidence="3" type="ORF">VP01_1906g4</name>
</gene>
<comment type="caution">
    <text evidence="3">The sequence shown here is derived from an EMBL/GenBank/DDBJ whole genome shotgun (WGS) entry which is preliminary data.</text>
</comment>
<dbReference type="PANTHER" id="PTHR46007:SF8">
    <property type="entry name" value="C2H2-TYPE DOMAIN-CONTAINING PROTEIN"/>
    <property type="match status" value="1"/>
</dbReference>
<dbReference type="EMBL" id="LAVV01006733">
    <property type="protein sequence ID" value="KNZ58558.1"/>
    <property type="molecule type" value="Genomic_DNA"/>
</dbReference>
<feature type="compositionally biased region" description="Low complexity" evidence="2">
    <location>
        <begin position="456"/>
        <end position="472"/>
    </location>
</feature>
<keyword evidence="1" id="KW-0175">Coiled coil</keyword>
<feature type="region of interest" description="Disordered" evidence="2">
    <location>
        <begin position="28"/>
        <end position="49"/>
    </location>
</feature>
<dbReference type="GO" id="GO:0003713">
    <property type="term" value="F:transcription coactivator activity"/>
    <property type="evidence" value="ECO:0007669"/>
    <property type="project" value="TreeGrafter"/>
</dbReference>
<keyword evidence="4" id="KW-1185">Reference proteome</keyword>
<dbReference type="VEuPathDB" id="FungiDB:VP01_1906g4"/>